<dbReference type="Pfam" id="PF08241">
    <property type="entry name" value="Methyltransf_11"/>
    <property type="match status" value="1"/>
</dbReference>
<dbReference type="Gene3D" id="3.40.50.150">
    <property type="entry name" value="Vaccinia Virus protein VP39"/>
    <property type="match status" value="1"/>
</dbReference>
<evidence type="ECO:0000259" key="1">
    <source>
        <dbReference type="Pfam" id="PF08241"/>
    </source>
</evidence>
<protein>
    <recommendedName>
        <fullName evidence="1">Methyltransferase type 11 domain-containing protein</fullName>
    </recommendedName>
</protein>
<dbReference type="SUPFAM" id="SSF53335">
    <property type="entry name" value="S-adenosyl-L-methionine-dependent methyltransferases"/>
    <property type="match status" value="1"/>
</dbReference>
<dbReference type="CDD" id="cd02440">
    <property type="entry name" value="AdoMet_MTases"/>
    <property type="match status" value="1"/>
</dbReference>
<dbReference type="GO" id="GO:0008757">
    <property type="term" value="F:S-adenosylmethionine-dependent methyltransferase activity"/>
    <property type="evidence" value="ECO:0007669"/>
    <property type="project" value="InterPro"/>
</dbReference>
<dbReference type="InterPro" id="IPR029063">
    <property type="entry name" value="SAM-dependent_MTases_sf"/>
</dbReference>
<dbReference type="InterPro" id="IPR013216">
    <property type="entry name" value="Methyltransf_11"/>
</dbReference>
<proteinExistence type="predicted"/>
<organism evidence="2 3">
    <name type="scientific">bacterium (Candidatus Gribaldobacteria) CG10_big_fil_rev_8_21_14_0_10_41_12</name>
    <dbReference type="NCBI Taxonomy" id="2014277"/>
    <lineage>
        <taxon>Bacteria</taxon>
        <taxon>Candidatus Gribaldobacteria</taxon>
    </lineage>
</organism>
<evidence type="ECO:0000313" key="3">
    <source>
        <dbReference type="Proteomes" id="UP000228906"/>
    </source>
</evidence>
<gene>
    <name evidence="2" type="ORF">COU03_01600</name>
</gene>
<feature type="domain" description="Methyltransferase type 11" evidence="1">
    <location>
        <begin position="48"/>
        <end position="137"/>
    </location>
</feature>
<dbReference type="EMBL" id="PFAV01000028">
    <property type="protein sequence ID" value="PIR91586.1"/>
    <property type="molecule type" value="Genomic_DNA"/>
</dbReference>
<evidence type="ECO:0000313" key="2">
    <source>
        <dbReference type="EMBL" id="PIR91586.1"/>
    </source>
</evidence>
<dbReference type="Proteomes" id="UP000228906">
    <property type="component" value="Unassembled WGS sequence"/>
</dbReference>
<accession>A0A2H0UXK6</accession>
<dbReference type="AlphaFoldDB" id="A0A2H0UXK6"/>
<reference evidence="3" key="1">
    <citation type="submission" date="2017-09" db="EMBL/GenBank/DDBJ databases">
        <title>Depth-based differentiation of microbial function through sediment-hosted aquifers and enrichment of novel symbionts in the deep terrestrial subsurface.</title>
        <authorList>
            <person name="Probst A.J."/>
            <person name="Ladd B."/>
            <person name="Jarett J.K."/>
            <person name="Geller-Mcgrath D.E."/>
            <person name="Sieber C.M.K."/>
            <person name="Emerson J.B."/>
            <person name="Anantharaman K."/>
            <person name="Thomas B.C."/>
            <person name="Malmstrom R."/>
            <person name="Stieglmeier M."/>
            <person name="Klingl A."/>
            <person name="Woyke T."/>
            <person name="Ryan C.M."/>
            <person name="Banfield J.F."/>
        </authorList>
    </citation>
    <scope>NUCLEOTIDE SEQUENCE [LARGE SCALE GENOMIC DNA]</scope>
</reference>
<comment type="caution">
    <text evidence="2">The sequence shown here is derived from an EMBL/GenBank/DDBJ whole genome shotgun (WGS) entry which is preliminary data.</text>
</comment>
<dbReference type="PANTHER" id="PTHR43861">
    <property type="entry name" value="TRANS-ACONITATE 2-METHYLTRANSFERASE-RELATED"/>
    <property type="match status" value="1"/>
</dbReference>
<name>A0A2H0UXK6_9BACT</name>
<sequence>MFFSETMSELSQMYSFHNAQERGRGFVIFGQERGELFAKWLGQGKKVLDLGCRDCALTKYYANGNEILGCDIDQGGLEICHKEIGIETRQIDLNGDWGIPPESFDAVVAAELLEHLYYPEKVIKKIYNVLKPGGVFIGSAPHAFSLINRLRILLGKKDGTPLADPTHINHFAYGEFEKMLKSVFSEVEILPFTRFKFLGKMFPRYFSFLLFFRCKK</sequence>